<keyword evidence="4" id="KW-0064">Aspartyl protease</keyword>
<dbReference type="Proteomes" id="UP001153076">
    <property type="component" value="Unassembled WGS sequence"/>
</dbReference>
<keyword evidence="7" id="KW-0325">Glycoprotein</keyword>
<reference evidence="10" key="1">
    <citation type="submission" date="2022-04" db="EMBL/GenBank/DDBJ databases">
        <title>Carnegiea gigantea Genome sequencing and assembly v2.</title>
        <authorList>
            <person name="Copetti D."/>
            <person name="Sanderson M.J."/>
            <person name="Burquez A."/>
            <person name="Wojciechowski M.F."/>
        </authorList>
    </citation>
    <scope>NUCLEOTIDE SEQUENCE</scope>
    <source>
        <strain evidence="10">SGP5-SGP5p</strain>
        <tissue evidence="10">Aerial part</tissue>
    </source>
</reference>
<dbReference type="AlphaFoldDB" id="A0A9Q1QBI1"/>
<dbReference type="Gene3D" id="2.40.70.10">
    <property type="entry name" value="Acid Proteases"/>
    <property type="match status" value="2"/>
</dbReference>
<evidence type="ECO:0000256" key="2">
    <source>
        <dbReference type="ARBA" id="ARBA00022670"/>
    </source>
</evidence>
<dbReference type="PROSITE" id="PS51767">
    <property type="entry name" value="PEPTIDASE_A1"/>
    <property type="match status" value="1"/>
</dbReference>
<keyword evidence="11" id="KW-1185">Reference proteome</keyword>
<proteinExistence type="inferred from homology"/>
<dbReference type="InterPro" id="IPR021109">
    <property type="entry name" value="Peptidase_aspartic_dom_sf"/>
</dbReference>
<evidence type="ECO:0000256" key="8">
    <source>
        <dbReference type="SAM" id="SignalP"/>
    </source>
</evidence>
<dbReference type="InterPro" id="IPR032799">
    <property type="entry name" value="TAXi_C"/>
</dbReference>
<comment type="caution">
    <text evidence="10">The sequence shown here is derived from an EMBL/GenBank/DDBJ whole genome shotgun (WGS) entry which is preliminary data.</text>
</comment>
<feature type="signal peptide" evidence="8">
    <location>
        <begin position="1"/>
        <end position="22"/>
    </location>
</feature>
<evidence type="ECO:0000256" key="3">
    <source>
        <dbReference type="ARBA" id="ARBA00022729"/>
    </source>
</evidence>
<dbReference type="SUPFAM" id="SSF50630">
    <property type="entry name" value="Acid proteases"/>
    <property type="match status" value="1"/>
</dbReference>
<dbReference type="OrthoDB" id="2747330at2759"/>
<keyword evidence="5" id="KW-0378">Hydrolase</keyword>
<dbReference type="InterPro" id="IPR051708">
    <property type="entry name" value="Plant_Aspart_Prot_A1"/>
</dbReference>
<feature type="chain" id="PRO_5040168962" description="Peptidase A1 domain-containing protein" evidence="8">
    <location>
        <begin position="23"/>
        <end position="449"/>
    </location>
</feature>
<evidence type="ECO:0000256" key="6">
    <source>
        <dbReference type="ARBA" id="ARBA00023157"/>
    </source>
</evidence>
<dbReference type="Pfam" id="PF14541">
    <property type="entry name" value="TAXi_C"/>
    <property type="match status" value="1"/>
</dbReference>
<evidence type="ECO:0000256" key="4">
    <source>
        <dbReference type="ARBA" id="ARBA00022750"/>
    </source>
</evidence>
<dbReference type="PANTHER" id="PTHR47967:SF67">
    <property type="entry name" value="ASPARTYL PROTEASE AED3-LIKE"/>
    <property type="match status" value="1"/>
</dbReference>
<evidence type="ECO:0000256" key="5">
    <source>
        <dbReference type="ARBA" id="ARBA00022801"/>
    </source>
</evidence>
<dbReference type="Pfam" id="PF14543">
    <property type="entry name" value="TAXi_N"/>
    <property type="match status" value="1"/>
</dbReference>
<dbReference type="InterPro" id="IPR032861">
    <property type="entry name" value="TAXi_N"/>
</dbReference>
<organism evidence="10 11">
    <name type="scientific">Carnegiea gigantea</name>
    <dbReference type="NCBI Taxonomy" id="171969"/>
    <lineage>
        <taxon>Eukaryota</taxon>
        <taxon>Viridiplantae</taxon>
        <taxon>Streptophyta</taxon>
        <taxon>Embryophyta</taxon>
        <taxon>Tracheophyta</taxon>
        <taxon>Spermatophyta</taxon>
        <taxon>Magnoliopsida</taxon>
        <taxon>eudicotyledons</taxon>
        <taxon>Gunneridae</taxon>
        <taxon>Pentapetalae</taxon>
        <taxon>Caryophyllales</taxon>
        <taxon>Cactineae</taxon>
        <taxon>Cactaceae</taxon>
        <taxon>Cactoideae</taxon>
        <taxon>Echinocereeae</taxon>
        <taxon>Carnegiea</taxon>
    </lineage>
</organism>
<keyword evidence="6" id="KW-1015">Disulfide bond</keyword>
<evidence type="ECO:0000313" key="11">
    <source>
        <dbReference type="Proteomes" id="UP001153076"/>
    </source>
</evidence>
<sequence length="449" mass="48143">MKPLHFSLLLLLCLSRTDHGLGRNSGHDQSKCILLEADKGSTLKVFHISSPCSPLRPKTKNPVSWEESVVQTLSEDRARVTYLSSLVVFGKSDSQVAWGRQLIQSPTYIVRVSVGSPPQSFLMAVDTSNDAAWLPCSGCLGCSAGVGSSLFASDKSSSFAGISCGTSQCSKVTSSTCSQNLCTFNQTYGSSTISSTLSQDTITLAQDTIPGYLFGCIQKATGSSVPPQGLLGLGRGPLSLLSQTQSLYKSTFSYCLPSSKSPNFSGSLRLGPVAQPQRMFYTPLLTNPKRPFLYYVNLLGIKVGSKIVDIPPDALAFNPTTGAGTVIDSGTVYTRLVEPAYIAVRDEFRRRMGKAVVSSLGGFDTCYTAPTTIPSITFMFQGLNMTLPQDNFLLRSASTSSNLACLAIASAPNNVNSVLNIIANMQQQNHRVFFDVPHSRLGIARETCT</sequence>
<name>A0A9Q1QBI1_9CARY</name>
<feature type="domain" description="Peptidase A1" evidence="9">
    <location>
        <begin position="108"/>
        <end position="444"/>
    </location>
</feature>
<dbReference type="PANTHER" id="PTHR47967">
    <property type="entry name" value="OS07G0603500 PROTEIN-RELATED"/>
    <property type="match status" value="1"/>
</dbReference>
<comment type="similarity">
    <text evidence="1">Belongs to the peptidase A1 family.</text>
</comment>
<protein>
    <recommendedName>
        <fullName evidence="9">Peptidase A1 domain-containing protein</fullName>
    </recommendedName>
</protein>
<accession>A0A9Q1QBI1</accession>
<dbReference type="GO" id="GO:0004190">
    <property type="term" value="F:aspartic-type endopeptidase activity"/>
    <property type="evidence" value="ECO:0007669"/>
    <property type="project" value="UniProtKB-KW"/>
</dbReference>
<dbReference type="FunFam" id="2.40.70.10:FF:000022">
    <property type="entry name" value="Aspartyl protease AED3"/>
    <property type="match status" value="1"/>
</dbReference>
<evidence type="ECO:0000259" key="9">
    <source>
        <dbReference type="PROSITE" id="PS51767"/>
    </source>
</evidence>
<gene>
    <name evidence="10" type="ORF">Cgig2_021753</name>
</gene>
<dbReference type="InterPro" id="IPR033121">
    <property type="entry name" value="PEPTIDASE_A1"/>
</dbReference>
<keyword evidence="3 8" id="KW-0732">Signal</keyword>
<evidence type="ECO:0000256" key="1">
    <source>
        <dbReference type="ARBA" id="ARBA00007447"/>
    </source>
</evidence>
<evidence type="ECO:0000256" key="7">
    <source>
        <dbReference type="ARBA" id="ARBA00023180"/>
    </source>
</evidence>
<evidence type="ECO:0000313" key="10">
    <source>
        <dbReference type="EMBL" id="KAJ8435599.1"/>
    </source>
</evidence>
<keyword evidence="2" id="KW-0645">Protease</keyword>
<dbReference type="EMBL" id="JAKOGI010000403">
    <property type="protein sequence ID" value="KAJ8435599.1"/>
    <property type="molecule type" value="Genomic_DNA"/>
</dbReference>
<dbReference type="GO" id="GO:0006508">
    <property type="term" value="P:proteolysis"/>
    <property type="evidence" value="ECO:0007669"/>
    <property type="project" value="UniProtKB-KW"/>
</dbReference>